<comment type="caution">
    <text evidence="2">The sequence shown here is derived from an EMBL/GenBank/DDBJ whole genome shotgun (WGS) entry which is preliminary data.</text>
</comment>
<evidence type="ECO:0000313" key="3">
    <source>
        <dbReference type="Proteomes" id="UP001344906"/>
    </source>
</evidence>
<reference evidence="2 3" key="1">
    <citation type="submission" date="2023-02" db="EMBL/GenBank/DDBJ databases">
        <title>Dictyobacter halimunensis sp. nov., a new member of the class Ktedonobacteria from forest soil in a geothermal area.</title>
        <authorList>
            <person name="Rachmania M.K."/>
            <person name="Ningsih F."/>
            <person name="Sakai Y."/>
            <person name="Yabe S."/>
            <person name="Yokota A."/>
            <person name="Sjamsuridzal W."/>
        </authorList>
    </citation>
    <scope>NUCLEOTIDE SEQUENCE [LARGE SCALE GENOMIC DNA]</scope>
    <source>
        <strain evidence="2 3">S3.2.2.5</strain>
    </source>
</reference>
<dbReference type="Gene3D" id="3.40.630.30">
    <property type="match status" value="1"/>
</dbReference>
<keyword evidence="3" id="KW-1185">Reference proteome</keyword>
<dbReference type="SUPFAM" id="SSF55729">
    <property type="entry name" value="Acyl-CoA N-acyltransferases (Nat)"/>
    <property type="match status" value="1"/>
</dbReference>
<dbReference type="EMBL" id="BSRI01000002">
    <property type="protein sequence ID" value="GLV60348.1"/>
    <property type="molecule type" value="Genomic_DNA"/>
</dbReference>
<evidence type="ECO:0000313" key="2">
    <source>
        <dbReference type="EMBL" id="GLV60348.1"/>
    </source>
</evidence>
<dbReference type="InterPro" id="IPR016181">
    <property type="entry name" value="Acyl_CoA_acyltransferase"/>
</dbReference>
<dbReference type="Pfam" id="PF13527">
    <property type="entry name" value="Acetyltransf_9"/>
    <property type="match status" value="1"/>
</dbReference>
<accession>A0ABQ6G1F7</accession>
<dbReference type="InterPro" id="IPR000182">
    <property type="entry name" value="GNAT_dom"/>
</dbReference>
<dbReference type="RefSeq" id="WP_338257391.1">
    <property type="nucleotide sequence ID" value="NZ_BSRI01000002.1"/>
</dbReference>
<dbReference type="CDD" id="cd04301">
    <property type="entry name" value="NAT_SF"/>
    <property type="match status" value="1"/>
</dbReference>
<name>A0ABQ6G1F7_9CHLR</name>
<evidence type="ECO:0000259" key="1">
    <source>
        <dbReference type="PROSITE" id="PS51186"/>
    </source>
</evidence>
<organism evidence="2 3">
    <name type="scientific">Dictyobacter halimunensis</name>
    <dbReference type="NCBI Taxonomy" id="3026934"/>
    <lineage>
        <taxon>Bacteria</taxon>
        <taxon>Bacillati</taxon>
        <taxon>Chloroflexota</taxon>
        <taxon>Ktedonobacteria</taxon>
        <taxon>Ktedonobacterales</taxon>
        <taxon>Dictyobacteraceae</taxon>
        <taxon>Dictyobacter</taxon>
    </lineage>
</organism>
<proteinExistence type="predicted"/>
<dbReference type="Proteomes" id="UP001344906">
    <property type="component" value="Unassembled WGS sequence"/>
</dbReference>
<feature type="domain" description="N-acetyltransferase" evidence="1">
    <location>
        <begin position="7"/>
        <end position="151"/>
    </location>
</feature>
<gene>
    <name evidence="2" type="ORF">KDH_71680</name>
</gene>
<dbReference type="PROSITE" id="PS51186">
    <property type="entry name" value="GNAT"/>
    <property type="match status" value="1"/>
</dbReference>
<sequence length="316" mass="34953">MPSTTRVLIRPEHVTDYVDIAALHARAFGNRTTEPLIVALHRSRRAFDPELSLVAEIDGRLVGHVLFSPHQIRLLGSTVPAVNLAPIAVEPAYQGQGIGGQLINEGHMIAASKGYLVSFLLGHPTYYPRFGYQTHAYGSSHLLLPLEEPSQEPLEVRSPAEEDVPALCELWQHEEQGVDMALFPGRDLLDWLSPHPAIQARVYLHSGTLVGYTRIHQNQPTHPRFFLARDAETARAMVSTIAKKLKTQAQDLLFTLPFHPLSASAQALGKATCQSWEAAMACELGPSPLPDYLAQVRAEQHPIGRPLWPTLFDLDE</sequence>
<protein>
    <recommendedName>
        <fullName evidence="1">N-acetyltransferase domain-containing protein</fullName>
    </recommendedName>
</protein>